<dbReference type="EMBL" id="JBFDAA010000006">
    <property type="protein sequence ID" value="KAL1131260.1"/>
    <property type="molecule type" value="Genomic_DNA"/>
</dbReference>
<proteinExistence type="predicted"/>
<keyword evidence="3" id="KW-1185">Reference proteome</keyword>
<gene>
    <name evidence="2" type="ORF">AAG570_010878</name>
</gene>
<feature type="compositionally biased region" description="Pro residues" evidence="1">
    <location>
        <begin position="230"/>
        <end position="264"/>
    </location>
</feature>
<dbReference type="InterPro" id="IPR026092">
    <property type="entry name" value="RAI2/SOBP"/>
</dbReference>
<dbReference type="Pfam" id="PF15279">
    <property type="entry name" value="SOBP"/>
    <property type="match status" value="1"/>
</dbReference>
<evidence type="ECO:0008006" key="4">
    <source>
        <dbReference type="Google" id="ProtNLM"/>
    </source>
</evidence>
<protein>
    <recommendedName>
        <fullName evidence="4">Sine oculis binding protein homolog</fullName>
    </recommendedName>
</protein>
<feature type="compositionally biased region" description="Polar residues" evidence="1">
    <location>
        <begin position="321"/>
        <end position="332"/>
    </location>
</feature>
<evidence type="ECO:0000256" key="1">
    <source>
        <dbReference type="SAM" id="MobiDB-lite"/>
    </source>
</evidence>
<evidence type="ECO:0000313" key="2">
    <source>
        <dbReference type="EMBL" id="KAL1131260.1"/>
    </source>
</evidence>
<feature type="region of interest" description="Disordered" evidence="1">
    <location>
        <begin position="135"/>
        <end position="264"/>
    </location>
</feature>
<evidence type="ECO:0000313" key="3">
    <source>
        <dbReference type="Proteomes" id="UP001558652"/>
    </source>
</evidence>
<feature type="region of interest" description="Disordered" evidence="1">
    <location>
        <begin position="306"/>
        <end position="372"/>
    </location>
</feature>
<sequence>ICSVPAGCLCCAWCQKVGNASQFSFKTPSGNKVFCSEVCFTQCRRANFKRNKTCDWCRHVRHTVNYVDFQDGDHQLQFCSDKCLNQYKMNIFCKETQAHLELHPHIQDAAAAAAGTSSNCAANNLITPELWMRDCRSQSPDTDRSATPPRIPSPLIEIKMSPPGSPRSADPRHRINPQLHKKSHRDPKRTSSSSPRSGGSVSPPKSSHFQPHLLPPPHFLPHDHPRHPIFFPPGFLPPPQLFSPLQRPPPPRKMQPINRPPLQPPPLLPIQFPQHSLLPPPTTLIPYPLFVPIPVPIPIPIPLPGFRLDKSPADAKPPPSGQQEQGRPANQEQKIDNPEGHGLLKPSAPHRKRKLLVSPEEDALCKQNSVHA</sequence>
<reference evidence="2 3" key="1">
    <citation type="submission" date="2024-07" db="EMBL/GenBank/DDBJ databases">
        <title>Chromosome-level genome assembly of the water stick insect Ranatra chinensis (Heteroptera: Nepidae).</title>
        <authorList>
            <person name="Liu X."/>
        </authorList>
    </citation>
    <scope>NUCLEOTIDE SEQUENCE [LARGE SCALE GENOMIC DNA]</scope>
    <source>
        <strain evidence="2">Cailab_2021Rc</strain>
        <tissue evidence="2">Muscle</tissue>
    </source>
</reference>
<comment type="caution">
    <text evidence="2">The sequence shown here is derived from an EMBL/GenBank/DDBJ whole genome shotgun (WGS) entry which is preliminary data.</text>
</comment>
<dbReference type="Proteomes" id="UP001558652">
    <property type="component" value="Unassembled WGS sequence"/>
</dbReference>
<organism evidence="2 3">
    <name type="scientific">Ranatra chinensis</name>
    <dbReference type="NCBI Taxonomy" id="642074"/>
    <lineage>
        <taxon>Eukaryota</taxon>
        <taxon>Metazoa</taxon>
        <taxon>Ecdysozoa</taxon>
        <taxon>Arthropoda</taxon>
        <taxon>Hexapoda</taxon>
        <taxon>Insecta</taxon>
        <taxon>Pterygota</taxon>
        <taxon>Neoptera</taxon>
        <taxon>Paraneoptera</taxon>
        <taxon>Hemiptera</taxon>
        <taxon>Heteroptera</taxon>
        <taxon>Panheteroptera</taxon>
        <taxon>Nepomorpha</taxon>
        <taxon>Nepidae</taxon>
        <taxon>Ranatrinae</taxon>
        <taxon>Ranatra</taxon>
    </lineage>
</organism>
<dbReference type="PANTHER" id="PTHR23186">
    <property type="entry name" value="RETINOIC ACID-INDUCED PROTEIN 2"/>
    <property type="match status" value="1"/>
</dbReference>
<feature type="compositionally biased region" description="Basic and acidic residues" evidence="1">
    <location>
        <begin position="135"/>
        <end position="144"/>
    </location>
</feature>
<accession>A0ABD0YJ80</accession>
<dbReference type="PANTHER" id="PTHR23186:SF4">
    <property type="entry name" value="GH22790P"/>
    <property type="match status" value="1"/>
</dbReference>
<dbReference type="AlphaFoldDB" id="A0ABD0YJ80"/>
<feature type="non-terminal residue" evidence="2">
    <location>
        <position position="1"/>
    </location>
</feature>
<feature type="compositionally biased region" description="Low complexity" evidence="1">
    <location>
        <begin position="190"/>
        <end position="207"/>
    </location>
</feature>
<name>A0ABD0YJ80_9HEMI</name>